<evidence type="ECO:0000259" key="6">
    <source>
        <dbReference type="Pfam" id="PF00389"/>
    </source>
</evidence>
<dbReference type="InterPro" id="IPR006139">
    <property type="entry name" value="D-isomer_2_OHA_DH_cat_dom"/>
</dbReference>
<dbReference type="OrthoDB" id="298012at2759"/>
<dbReference type="EC" id="1.1.1.79" evidence="4"/>
<dbReference type="SUPFAM" id="SSF52283">
    <property type="entry name" value="Formate/glycerate dehydrogenase catalytic domain-like"/>
    <property type="match status" value="1"/>
</dbReference>
<dbReference type="SUPFAM" id="SSF51735">
    <property type="entry name" value="NAD(P)-binding Rossmann-fold domains"/>
    <property type="match status" value="1"/>
</dbReference>
<evidence type="ECO:0000256" key="4">
    <source>
        <dbReference type="ARBA" id="ARBA00066661"/>
    </source>
</evidence>
<dbReference type="Proteomes" id="UP000593562">
    <property type="component" value="Unassembled WGS sequence"/>
</dbReference>
<name>A0A7J7CLD1_TRIWF</name>
<evidence type="ECO:0000259" key="7">
    <source>
        <dbReference type="Pfam" id="PF02826"/>
    </source>
</evidence>
<keyword evidence="3" id="KW-0520">NAD</keyword>
<dbReference type="InterPro" id="IPR050223">
    <property type="entry name" value="D-isomer_2-hydroxyacid_DH"/>
</dbReference>
<dbReference type="InterPro" id="IPR036291">
    <property type="entry name" value="NAD(P)-bd_dom_sf"/>
</dbReference>
<feature type="domain" description="D-isomer specific 2-hydroxyacid dehydrogenase catalytic" evidence="6">
    <location>
        <begin position="53"/>
        <end position="328"/>
    </location>
</feature>
<keyword evidence="2 5" id="KW-0560">Oxidoreductase</keyword>
<keyword evidence="1" id="KW-0521">NADP</keyword>
<organism evidence="8 9">
    <name type="scientific">Tripterygium wilfordii</name>
    <name type="common">Thunder God vine</name>
    <dbReference type="NCBI Taxonomy" id="458696"/>
    <lineage>
        <taxon>Eukaryota</taxon>
        <taxon>Viridiplantae</taxon>
        <taxon>Streptophyta</taxon>
        <taxon>Embryophyta</taxon>
        <taxon>Tracheophyta</taxon>
        <taxon>Spermatophyta</taxon>
        <taxon>Magnoliopsida</taxon>
        <taxon>eudicotyledons</taxon>
        <taxon>Gunneridae</taxon>
        <taxon>Pentapetalae</taxon>
        <taxon>rosids</taxon>
        <taxon>fabids</taxon>
        <taxon>Celastrales</taxon>
        <taxon>Celastraceae</taxon>
        <taxon>Tripterygium</taxon>
    </lineage>
</organism>
<gene>
    <name evidence="8" type="ORF">HS088_TW15G00344</name>
</gene>
<dbReference type="Pfam" id="PF02826">
    <property type="entry name" value="2-Hacid_dh_C"/>
    <property type="match status" value="1"/>
</dbReference>
<dbReference type="InterPro" id="IPR006140">
    <property type="entry name" value="D-isomer_DH_NAD-bd"/>
</dbReference>
<dbReference type="EMBL" id="JAAARO010000015">
    <property type="protein sequence ID" value="KAF5734849.1"/>
    <property type="molecule type" value="Genomic_DNA"/>
</dbReference>
<evidence type="ECO:0000313" key="8">
    <source>
        <dbReference type="EMBL" id="KAF5734849.1"/>
    </source>
</evidence>
<proteinExistence type="inferred from homology"/>
<dbReference type="GO" id="GO:0030267">
    <property type="term" value="F:glyoxylate reductase (NADPH) activity"/>
    <property type="evidence" value="ECO:0007669"/>
    <property type="project" value="UniProtKB-EC"/>
</dbReference>
<sequence>MASQQNCTEPNREDLPLVLLHYQPPFDIHIFKHHLRPYFRLLDPSELPEPTNPFSSRAKSLRALVSVGIFPVTRETLSLLPSLELVVGSSAGVNHIDLQECRRRGIAVTNTGPAFCEDAADYAVALLIDVLRRLSACDRYVRDGLWPEKGDYPLALKLGGKRVGIVGLGNIGSEVAKRLLAFGCSIAYNSRRKKDSVSFPYYANVSDLATNSDVLILCCPLTDETRHMINKDAMNALGKEGVIINIGRGALVDEKELVQFLVNGDIRGAGLDVFENEPHVPEKLYALDNVVLSPHRAVITPESFEAAVKLVLANLKAFFSNEPLLSPVQN</sequence>
<dbReference type="GO" id="GO:0005829">
    <property type="term" value="C:cytosol"/>
    <property type="evidence" value="ECO:0007669"/>
    <property type="project" value="TreeGrafter"/>
</dbReference>
<dbReference type="CDD" id="cd12156">
    <property type="entry name" value="HPPR"/>
    <property type="match status" value="1"/>
</dbReference>
<protein>
    <recommendedName>
        <fullName evidence="4">glyoxylate reductase (NADP(+))</fullName>
        <ecNumber evidence="4">1.1.1.79</ecNumber>
    </recommendedName>
</protein>
<evidence type="ECO:0000313" key="9">
    <source>
        <dbReference type="Proteomes" id="UP000593562"/>
    </source>
</evidence>
<dbReference type="InParanoid" id="A0A7J7CLD1"/>
<dbReference type="GO" id="GO:0051287">
    <property type="term" value="F:NAD binding"/>
    <property type="evidence" value="ECO:0007669"/>
    <property type="project" value="InterPro"/>
</dbReference>
<dbReference type="FunFam" id="3.40.50.720:FF:000213">
    <property type="entry name" value="Putative 2-hydroxyacid dehydrogenase"/>
    <property type="match status" value="1"/>
</dbReference>
<dbReference type="AlphaFoldDB" id="A0A7J7CLD1"/>
<reference evidence="8 9" key="1">
    <citation type="journal article" date="2020" name="Nat. Commun.">
        <title>Genome of Tripterygium wilfordii and identification of cytochrome P450 involved in triptolide biosynthesis.</title>
        <authorList>
            <person name="Tu L."/>
            <person name="Su P."/>
            <person name="Zhang Z."/>
            <person name="Gao L."/>
            <person name="Wang J."/>
            <person name="Hu T."/>
            <person name="Zhou J."/>
            <person name="Zhang Y."/>
            <person name="Zhao Y."/>
            <person name="Liu Y."/>
            <person name="Song Y."/>
            <person name="Tong Y."/>
            <person name="Lu Y."/>
            <person name="Yang J."/>
            <person name="Xu C."/>
            <person name="Jia M."/>
            <person name="Peters R.J."/>
            <person name="Huang L."/>
            <person name="Gao W."/>
        </authorList>
    </citation>
    <scope>NUCLEOTIDE SEQUENCE [LARGE SCALE GENOMIC DNA]</scope>
    <source>
        <strain evidence="9">cv. XIE 37</strain>
        <tissue evidence="8">Leaf</tissue>
    </source>
</reference>
<evidence type="ECO:0000256" key="3">
    <source>
        <dbReference type="ARBA" id="ARBA00023027"/>
    </source>
</evidence>
<dbReference type="PANTHER" id="PTHR10996">
    <property type="entry name" value="2-HYDROXYACID DEHYDROGENASE-RELATED"/>
    <property type="match status" value="1"/>
</dbReference>
<keyword evidence="9" id="KW-1185">Reference proteome</keyword>
<dbReference type="GO" id="GO:0016618">
    <property type="term" value="F:hydroxypyruvate reductase [NAD(P)H] activity"/>
    <property type="evidence" value="ECO:0007669"/>
    <property type="project" value="UniProtKB-ARBA"/>
</dbReference>
<dbReference type="PANTHER" id="PTHR10996:SF268">
    <property type="entry name" value="GLYOXYLATE_HYDROXYPYRUVATE REDUCTASE HPR3"/>
    <property type="match status" value="1"/>
</dbReference>
<evidence type="ECO:0000256" key="2">
    <source>
        <dbReference type="ARBA" id="ARBA00023002"/>
    </source>
</evidence>
<dbReference type="GO" id="GO:0009853">
    <property type="term" value="P:photorespiration"/>
    <property type="evidence" value="ECO:0007669"/>
    <property type="project" value="UniProtKB-ARBA"/>
</dbReference>
<evidence type="ECO:0000256" key="5">
    <source>
        <dbReference type="RuleBase" id="RU003719"/>
    </source>
</evidence>
<dbReference type="Gene3D" id="3.40.50.720">
    <property type="entry name" value="NAD(P)-binding Rossmann-like Domain"/>
    <property type="match status" value="2"/>
</dbReference>
<evidence type="ECO:0000256" key="1">
    <source>
        <dbReference type="ARBA" id="ARBA00022857"/>
    </source>
</evidence>
<comment type="caution">
    <text evidence="8">The sequence shown here is derived from an EMBL/GenBank/DDBJ whole genome shotgun (WGS) entry which is preliminary data.</text>
</comment>
<dbReference type="Pfam" id="PF00389">
    <property type="entry name" value="2-Hacid_dh"/>
    <property type="match status" value="1"/>
</dbReference>
<feature type="domain" description="D-isomer specific 2-hydroxyacid dehydrogenase NAD-binding" evidence="7">
    <location>
        <begin position="124"/>
        <end position="297"/>
    </location>
</feature>
<comment type="similarity">
    <text evidence="5">Belongs to the D-isomer specific 2-hydroxyacid dehydrogenase family.</text>
</comment>
<accession>A0A7J7CLD1</accession>